<reference evidence="2" key="1">
    <citation type="submission" date="2020-09" db="EMBL/GenBank/DDBJ databases">
        <title>A novel bacterium of genus Hazenella, isolated from South China Sea.</title>
        <authorList>
            <person name="Huang H."/>
            <person name="Mo K."/>
            <person name="Hu Y."/>
        </authorList>
    </citation>
    <scope>NUCLEOTIDE SEQUENCE</scope>
    <source>
        <strain evidence="2">IB182357</strain>
    </source>
</reference>
<organism evidence="2 3">
    <name type="scientific">Polycladospora coralii</name>
    <dbReference type="NCBI Taxonomy" id="2771432"/>
    <lineage>
        <taxon>Bacteria</taxon>
        <taxon>Bacillati</taxon>
        <taxon>Bacillota</taxon>
        <taxon>Bacilli</taxon>
        <taxon>Bacillales</taxon>
        <taxon>Thermoactinomycetaceae</taxon>
        <taxon>Polycladospora</taxon>
    </lineage>
</organism>
<dbReference type="AlphaFoldDB" id="A0A926N859"/>
<protein>
    <submittedName>
        <fullName evidence="2">Uncharacterized protein</fullName>
    </submittedName>
</protein>
<gene>
    <name evidence="2" type="ORF">IC620_03220</name>
</gene>
<accession>A0A926N859</accession>
<keyword evidence="3" id="KW-1185">Reference proteome</keyword>
<dbReference type="RefSeq" id="WP_191141504.1">
    <property type="nucleotide sequence ID" value="NZ_JACXAH010000003.1"/>
</dbReference>
<dbReference type="GO" id="GO:0046873">
    <property type="term" value="F:metal ion transmembrane transporter activity"/>
    <property type="evidence" value="ECO:0007669"/>
    <property type="project" value="InterPro"/>
</dbReference>
<evidence type="ECO:0000313" key="2">
    <source>
        <dbReference type="EMBL" id="MBD1371363.1"/>
    </source>
</evidence>
<dbReference type="GO" id="GO:0016020">
    <property type="term" value="C:membrane"/>
    <property type="evidence" value="ECO:0007669"/>
    <property type="project" value="InterPro"/>
</dbReference>
<evidence type="ECO:0000256" key="1">
    <source>
        <dbReference type="SAM" id="Phobius"/>
    </source>
</evidence>
<feature type="transmembrane region" description="Helical" evidence="1">
    <location>
        <begin position="637"/>
        <end position="659"/>
    </location>
</feature>
<dbReference type="Proteomes" id="UP000661691">
    <property type="component" value="Unassembled WGS sequence"/>
</dbReference>
<sequence length="668" mass="76945">MRFSVALEQLLEQCEQIKIQFASSKNTAYENEILIGYGKTSEGGMIFNHKTTSTPSVTQLVYEADRKKFPPQIDFKQMHFYIEDASADSCLALIFLCCKIMGVSTRQIPEEWVDYMNRWECGDNKSTGEPFSSWGCLYHALAQAYINTDEEIDSYGNLITHMDQSQYLHGFYDCLKLTIQLLIEKATPYEVPVLDHIVEYNSALAFLKFEYQKYIQTVQKATIVQLELPLIDSNRTLMVDAFLATNNIHMGLLRSFLSNDHERTWLHYGFSFMAIHRPQLKGTGKDIEISVEPHLNIHLKDLWHKLEALEEETWSVSRPCLEDNSPCQSWQYSSDQYDKLHAPKKINATTYGSKLTWRQVVSTIWELYTPAKSIQVRPYLQSGDIGETCAIYACPPVISHAILKKRLVAVRWDSISRQQMLVTTPSMKRYLALCASGLYEGKVPPIHPLPTEGQFDFVELSCGFAIIHTQGIYILDDWNNEQLDIATYKQEIEHVLARLEAIYRITSEINQKLDDARAKLVQKRELAGSYLISLHHWIAEQKLVLRRTILGTMSQSLDYNVQLFRQTVEKRWGLNTQLQELYDTVSELETIIRGYSEAKTNRMINMITIFGFPLALFGGLFGFVFENVPSPDWLGVHWAGFCVFLLLSIVSVWGLRRYFTKSVKEKLK</sequence>
<dbReference type="Pfam" id="PF01544">
    <property type="entry name" value="CorA"/>
    <property type="match status" value="1"/>
</dbReference>
<comment type="caution">
    <text evidence="2">The sequence shown here is derived from an EMBL/GenBank/DDBJ whole genome shotgun (WGS) entry which is preliminary data.</text>
</comment>
<keyword evidence="1" id="KW-0472">Membrane</keyword>
<keyword evidence="1" id="KW-1133">Transmembrane helix</keyword>
<keyword evidence="1" id="KW-0812">Transmembrane</keyword>
<name>A0A926N859_9BACL</name>
<dbReference type="EMBL" id="JACXAH010000003">
    <property type="protein sequence ID" value="MBD1371363.1"/>
    <property type="molecule type" value="Genomic_DNA"/>
</dbReference>
<dbReference type="InterPro" id="IPR002523">
    <property type="entry name" value="MgTranspt_CorA/ZnTranspt_ZntB"/>
</dbReference>
<proteinExistence type="predicted"/>
<feature type="transmembrane region" description="Helical" evidence="1">
    <location>
        <begin position="603"/>
        <end position="625"/>
    </location>
</feature>
<evidence type="ECO:0000313" key="3">
    <source>
        <dbReference type="Proteomes" id="UP000661691"/>
    </source>
</evidence>